<dbReference type="GO" id="GO:0005524">
    <property type="term" value="F:ATP binding"/>
    <property type="evidence" value="ECO:0007669"/>
    <property type="project" value="InterPro"/>
</dbReference>
<evidence type="ECO:0000259" key="1">
    <source>
        <dbReference type="PROSITE" id="PS51192"/>
    </source>
</evidence>
<protein>
    <recommendedName>
        <fullName evidence="1">Helicase ATP-binding domain-containing protein</fullName>
    </recommendedName>
</protein>
<dbReference type="PANTHER" id="PTHR47396">
    <property type="entry name" value="TYPE I RESTRICTION ENZYME ECOKI R PROTEIN"/>
    <property type="match status" value="1"/>
</dbReference>
<proteinExistence type="predicted"/>
<accession>A0A0M2R7X6</accession>
<dbReference type="OrthoDB" id="5194627at2"/>
<dbReference type="GO" id="GO:0016787">
    <property type="term" value="F:hydrolase activity"/>
    <property type="evidence" value="ECO:0007669"/>
    <property type="project" value="InterPro"/>
</dbReference>
<dbReference type="InterPro" id="IPR050742">
    <property type="entry name" value="Helicase_Restrict-Modif_Enz"/>
</dbReference>
<dbReference type="InterPro" id="IPR014001">
    <property type="entry name" value="Helicase_ATP-bd"/>
</dbReference>
<dbReference type="Pfam" id="PF04851">
    <property type="entry name" value="ResIII"/>
    <property type="match status" value="1"/>
</dbReference>
<organism evidence="2 3">
    <name type="scientific">Kiloniella litopenaei</name>
    <dbReference type="NCBI Taxonomy" id="1549748"/>
    <lineage>
        <taxon>Bacteria</taxon>
        <taxon>Pseudomonadati</taxon>
        <taxon>Pseudomonadota</taxon>
        <taxon>Alphaproteobacteria</taxon>
        <taxon>Rhodospirillales</taxon>
        <taxon>Kiloniellaceae</taxon>
        <taxon>Kiloniella</taxon>
    </lineage>
</organism>
<dbReference type="STRING" id="1549748.WH95_17550"/>
<dbReference type="GO" id="GO:0003677">
    <property type="term" value="F:DNA binding"/>
    <property type="evidence" value="ECO:0007669"/>
    <property type="project" value="InterPro"/>
</dbReference>
<feature type="domain" description="Helicase ATP-binding" evidence="1">
    <location>
        <begin position="71"/>
        <end position="270"/>
    </location>
</feature>
<reference evidence="2 3" key="1">
    <citation type="submission" date="2015-03" db="EMBL/GenBank/DDBJ databases">
        <title>Genome sequence of Kiloniella sp. P1-1, isolated from the gut microflora of Pacific white shrimp, Penaeus vannamei.</title>
        <authorList>
            <person name="Shao Z."/>
            <person name="Wang L."/>
            <person name="Li X."/>
        </authorList>
    </citation>
    <scope>NUCLEOTIDE SEQUENCE [LARGE SCALE GENOMIC DNA]</scope>
    <source>
        <strain evidence="2 3">P1-1</strain>
    </source>
</reference>
<dbReference type="Gene3D" id="3.40.50.300">
    <property type="entry name" value="P-loop containing nucleotide triphosphate hydrolases"/>
    <property type="match status" value="2"/>
</dbReference>
<dbReference type="AlphaFoldDB" id="A0A0M2R7X6"/>
<sequence>MDFEQLINDTRTSFKDEHRAAIEMDRFRDQLAHLEGYSFWDGQDAVKPLWDHQKTALGAMIAYLNGERTIPEREGHTEAALLKLPTGTGKSGIVAILSRCLPDIRKVLVLTPRKALTEQLQKDICYRFWKHIGFDVEDGATFIADEAIAGVRLEEVYVETLLPSKVQSIVAHIPEEDRVVLVSTHQSLSDIRKSAFAKGDVQPNAAAATLLELLSDTFDLVIVDEGHYEPAVSWSRGVRELNKPTILLSATPYRNDYKSFRVRGRYLFNYPYAQAVEQKIIRPAEIIRPDDEYPDDLNGAVRRFVEILQRELPERLDQSKQWFDADDVTPRVMVRAADLEKLQILQNEIDRVFETESVLIHDRAKKTEQKPNRFQSVSAAMNAMPDAQFWIHQNKLMEGIDDPTYVAVAIFDLMGNARQLVQQIGRVTRRSNGDQRRRQTGWVIATPSNAERIRTTWDRYQGYEVYAAKDSAAIVANEVTLPDRLLRFMAEYQYIGGEFRGRFELEAPLAGKDIQLPKSATVLCREPGSEGIEAVLGLIEESILGRDRFKITPLVDMPENAWGFTYYVWRNSPYLIDRFFSEWKFGVFVAVEQDAHIFMHDTEGIVVDFNRLGLNRADRQVMEKVFPSNAEDAPTRLSRFSFSSLEMSQNAIRGLAVRTRSFEDTFTDLLDPMLVPGTAFGFVNGTGRYVGFARARVRESSESYVPIDQYVSWTQTVDEELADAERERNVVFDRYASLESDLSLEQATPLCVLLDPSLDAFMDRRAEEAAAAQAMGEEDVNYEDLCSDIDPDEGNFQIRIGGEPIDCQLSFNEETQKYSLSSEGLDELYPKEETADRRQSQTLVQRLNKDQAFRILVRKDHVVYAEGRFFRPKINWVIDGNEKPILESVTSCPSLNAVESEKGEAFFEGAPDGWHRRSLFGVLAAACEDTLDVHAIEADALTRDVASFSIVVCDDDGTEKADFITLDEASKRLVFIHAKTYTHGAGWGGYNVSGLQEVGRQALASLTFISNRVASDTWVPDRWDSDIQANTRRLEGRSRVYRNAENLSLEDLNGRLCAAVRNPVYSREIWMMGNGLARRARLSDGLDGDPAEWNSRLRQFLMHWDAMKTACARASVQLKLYCS</sequence>
<evidence type="ECO:0000313" key="2">
    <source>
        <dbReference type="EMBL" id="KKJ75633.1"/>
    </source>
</evidence>
<dbReference type="CDD" id="cd18785">
    <property type="entry name" value="SF2_C"/>
    <property type="match status" value="1"/>
</dbReference>
<dbReference type="Proteomes" id="UP000034491">
    <property type="component" value="Unassembled WGS sequence"/>
</dbReference>
<dbReference type="InterPro" id="IPR006935">
    <property type="entry name" value="Helicase/UvrB_N"/>
</dbReference>
<dbReference type="PANTHER" id="PTHR47396:SF1">
    <property type="entry name" value="ATP-DEPENDENT HELICASE IRC3-RELATED"/>
    <property type="match status" value="1"/>
</dbReference>
<dbReference type="SMART" id="SM00487">
    <property type="entry name" value="DEXDc"/>
    <property type="match status" value="1"/>
</dbReference>
<dbReference type="GO" id="GO:0005829">
    <property type="term" value="C:cytosol"/>
    <property type="evidence" value="ECO:0007669"/>
    <property type="project" value="TreeGrafter"/>
</dbReference>
<dbReference type="EMBL" id="LANI01000029">
    <property type="protein sequence ID" value="KKJ75633.1"/>
    <property type="molecule type" value="Genomic_DNA"/>
</dbReference>
<dbReference type="SUPFAM" id="SSF52540">
    <property type="entry name" value="P-loop containing nucleoside triphosphate hydrolases"/>
    <property type="match status" value="2"/>
</dbReference>
<dbReference type="InterPro" id="IPR027417">
    <property type="entry name" value="P-loop_NTPase"/>
</dbReference>
<evidence type="ECO:0000313" key="3">
    <source>
        <dbReference type="Proteomes" id="UP000034491"/>
    </source>
</evidence>
<dbReference type="PATRIC" id="fig|1549748.8.peg.2287"/>
<dbReference type="PROSITE" id="PS51192">
    <property type="entry name" value="HELICASE_ATP_BIND_1"/>
    <property type="match status" value="1"/>
</dbReference>
<gene>
    <name evidence="2" type="ORF">WH95_17550</name>
</gene>
<comment type="caution">
    <text evidence="2">The sequence shown here is derived from an EMBL/GenBank/DDBJ whole genome shotgun (WGS) entry which is preliminary data.</text>
</comment>
<name>A0A0M2R7X6_9PROT</name>
<keyword evidence="3" id="KW-1185">Reference proteome</keyword>